<gene>
    <name evidence="2" type="ORF">HAX54_037193</name>
</gene>
<organism evidence="2 3">
    <name type="scientific">Datura stramonium</name>
    <name type="common">Jimsonweed</name>
    <name type="synonym">Common thornapple</name>
    <dbReference type="NCBI Taxonomy" id="4076"/>
    <lineage>
        <taxon>Eukaryota</taxon>
        <taxon>Viridiplantae</taxon>
        <taxon>Streptophyta</taxon>
        <taxon>Embryophyta</taxon>
        <taxon>Tracheophyta</taxon>
        <taxon>Spermatophyta</taxon>
        <taxon>Magnoliopsida</taxon>
        <taxon>eudicotyledons</taxon>
        <taxon>Gunneridae</taxon>
        <taxon>Pentapetalae</taxon>
        <taxon>asterids</taxon>
        <taxon>lamiids</taxon>
        <taxon>Solanales</taxon>
        <taxon>Solanaceae</taxon>
        <taxon>Solanoideae</taxon>
        <taxon>Datureae</taxon>
        <taxon>Datura</taxon>
    </lineage>
</organism>
<protein>
    <recommendedName>
        <fullName evidence="4">STAS domain-containing protein</fullName>
    </recommendedName>
</protein>
<feature type="compositionally biased region" description="Basic and acidic residues" evidence="1">
    <location>
        <begin position="52"/>
        <end position="66"/>
    </location>
</feature>
<dbReference type="EMBL" id="JACEIK010004973">
    <property type="protein sequence ID" value="MCD9646936.1"/>
    <property type="molecule type" value="Genomic_DNA"/>
</dbReference>
<evidence type="ECO:0000256" key="1">
    <source>
        <dbReference type="SAM" id="MobiDB-lite"/>
    </source>
</evidence>
<feature type="region of interest" description="Disordered" evidence="1">
    <location>
        <begin position="39"/>
        <end position="83"/>
    </location>
</feature>
<name>A0ABS8VKT8_DATST</name>
<reference evidence="2 3" key="1">
    <citation type="journal article" date="2021" name="BMC Genomics">
        <title>Datura genome reveals duplications of psychoactive alkaloid biosynthetic genes and high mutation rate following tissue culture.</title>
        <authorList>
            <person name="Rajewski A."/>
            <person name="Carter-House D."/>
            <person name="Stajich J."/>
            <person name="Litt A."/>
        </authorList>
    </citation>
    <scope>NUCLEOTIDE SEQUENCE [LARGE SCALE GENOMIC DNA]</scope>
    <source>
        <strain evidence="2">AR-01</strain>
    </source>
</reference>
<evidence type="ECO:0008006" key="4">
    <source>
        <dbReference type="Google" id="ProtNLM"/>
    </source>
</evidence>
<sequence>MMQRLETDQNDSVTMKGHHVSWLDLTACGLVQRVTEELTTHQPFDSPSHRRFGSDGRNECRQDSDRPLCLTSKLDGEGDGSSA</sequence>
<comment type="caution">
    <text evidence="2">The sequence shown here is derived from an EMBL/GenBank/DDBJ whole genome shotgun (WGS) entry which is preliminary data.</text>
</comment>
<keyword evidence="3" id="KW-1185">Reference proteome</keyword>
<evidence type="ECO:0000313" key="2">
    <source>
        <dbReference type="EMBL" id="MCD9646936.1"/>
    </source>
</evidence>
<evidence type="ECO:0000313" key="3">
    <source>
        <dbReference type="Proteomes" id="UP000823775"/>
    </source>
</evidence>
<dbReference type="Proteomes" id="UP000823775">
    <property type="component" value="Unassembled WGS sequence"/>
</dbReference>
<proteinExistence type="predicted"/>
<accession>A0ABS8VKT8</accession>